<dbReference type="InterPro" id="IPR033332">
    <property type="entry name" value="BTG"/>
</dbReference>
<keyword evidence="4" id="KW-1185">Reference proteome</keyword>
<reference evidence="3" key="1">
    <citation type="submission" date="2025-08" db="UniProtKB">
        <authorList>
            <consortium name="Ensembl"/>
        </authorList>
    </citation>
    <scope>IDENTIFICATION</scope>
</reference>
<name>A0A8D0EAI1_SALMN</name>
<accession>A0A8D0EAI1</accession>
<evidence type="ECO:0000313" key="3">
    <source>
        <dbReference type="Ensembl" id="ENSSMRP00000028510.1"/>
    </source>
</evidence>
<dbReference type="FunFam" id="3.90.640.90:FF:000002">
    <property type="entry name" value="BTG anti-proliferation factor 4"/>
    <property type="match status" value="1"/>
</dbReference>
<dbReference type="SMART" id="SM00099">
    <property type="entry name" value="btg1"/>
    <property type="match status" value="1"/>
</dbReference>
<dbReference type="OMA" id="YLHRKTY"/>
<protein>
    <submittedName>
        <fullName evidence="3">BTG anti-proliferation factor 4</fullName>
    </submittedName>
</protein>
<dbReference type="Gene3D" id="3.90.640.90">
    <property type="entry name" value="Anti-proliferative protein, N-terminal domain"/>
    <property type="match status" value="1"/>
</dbReference>
<dbReference type="PROSITE" id="PS00960">
    <property type="entry name" value="BTG_1"/>
    <property type="match status" value="1"/>
</dbReference>
<dbReference type="Pfam" id="PF07742">
    <property type="entry name" value="BTG"/>
    <property type="match status" value="1"/>
</dbReference>
<dbReference type="PANTHER" id="PTHR22978:SF5">
    <property type="entry name" value="PROTEIN BTG4"/>
    <property type="match status" value="1"/>
</dbReference>
<dbReference type="PRINTS" id="PR00310">
    <property type="entry name" value="ANTIPRLFBTG1"/>
</dbReference>
<evidence type="ECO:0000313" key="4">
    <source>
        <dbReference type="Proteomes" id="UP000694421"/>
    </source>
</evidence>
<dbReference type="GO" id="GO:0005634">
    <property type="term" value="C:nucleus"/>
    <property type="evidence" value="ECO:0007669"/>
    <property type="project" value="TreeGrafter"/>
</dbReference>
<evidence type="ECO:0000256" key="1">
    <source>
        <dbReference type="ARBA" id="ARBA00007989"/>
    </source>
</evidence>
<feature type="domain" description="Anti-proliferative protein" evidence="2">
    <location>
        <begin position="42"/>
        <end position="62"/>
    </location>
</feature>
<dbReference type="GeneTree" id="ENSGT00950000182952"/>
<organism evidence="3 4">
    <name type="scientific">Salvator merianae</name>
    <name type="common">Argentine black and white tegu</name>
    <name type="synonym">Tupinambis merianae</name>
    <dbReference type="NCBI Taxonomy" id="96440"/>
    <lineage>
        <taxon>Eukaryota</taxon>
        <taxon>Metazoa</taxon>
        <taxon>Chordata</taxon>
        <taxon>Craniata</taxon>
        <taxon>Vertebrata</taxon>
        <taxon>Euteleostomi</taxon>
        <taxon>Lepidosauria</taxon>
        <taxon>Squamata</taxon>
        <taxon>Bifurcata</taxon>
        <taxon>Unidentata</taxon>
        <taxon>Episquamata</taxon>
        <taxon>Laterata</taxon>
        <taxon>Teiioidea</taxon>
        <taxon>Teiidae</taxon>
        <taxon>Salvator</taxon>
    </lineage>
</organism>
<dbReference type="PANTHER" id="PTHR22978">
    <property type="entry name" value="B-CELL TRANSLOCATION GENE"/>
    <property type="match status" value="1"/>
</dbReference>
<dbReference type="Proteomes" id="UP000694421">
    <property type="component" value="Unplaced"/>
</dbReference>
<dbReference type="GO" id="GO:0005737">
    <property type="term" value="C:cytoplasm"/>
    <property type="evidence" value="ECO:0007669"/>
    <property type="project" value="TreeGrafter"/>
</dbReference>
<dbReference type="InterPro" id="IPR036054">
    <property type="entry name" value="BTG-like_sf"/>
</dbReference>
<evidence type="ECO:0000259" key="2">
    <source>
        <dbReference type="PROSITE" id="PS00960"/>
    </source>
</evidence>
<dbReference type="AlphaFoldDB" id="A0A8D0EAI1"/>
<sequence>MKDEIAATVFFIMCLVKRQDKLSEQQIEKFASKLMMALLKKYKVHWYPESPLKGQAYRCIRINQFQSRDPLLEQACVESHVDFDSLGLPKEMTIWVDPFHVSCRFGEETPPFTVASFEGNEKDHTISQSIRQAVAKALSPGYHITCTSEESCNSEPKSIPTVSNPNSIYQVRNLEQIQLWSQYPRRKAHTADMLYQHPGSTYCLQHSGYKGCQASSAFGTSRLDRYHWVNPNR</sequence>
<dbReference type="Ensembl" id="ENSSMRT00000033228.1">
    <property type="protein sequence ID" value="ENSSMRP00000028510.1"/>
    <property type="gene ID" value="ENSSMRG00000021904.1"/>
</dbReference>
<proteinExistence type="inferred from homology"/>
<dbReference type="InterPro" id="IPR002087">
    <property type="entry name" value="Anti_prolifrtn"/>
</dbReference>
<comment type="similarity">
    <text evidence="1">Belongs to the BTG family.</text>
</comment>
<dbReference type="SUPFAM" id="SSF160696">
    <property type="entry name" value="BTG domain-like"/>
    <property type="match status" value="1"/>
</dbReference>
<reference evidence="3" key="2">
    <citation type="submission" date="2025-09" db="UniProtKB">
        <authorList>
            <consortium name="Ensembl"/>
        </authorList>
    </citation>
    <scope>IDENTIFICATION</scope>
</reference>